<evidence type="ECO:0000313" key="2">
    <source>
        <dbReference type="EMBL" id="VAV99626.1"/>
    </source>
</evidence>
<proteinExistence type="predicted"/>
<sequence>MTKYIKLFIVMGIVGLVSACSSTFKSDVSRFHELPKPQGESVMIVPSDPAKVASLEFASYANIVGSYLAQQGYVPAGDGKADLIVELDYSVDDGKVFVRSSPSAFSFGYGYGYGYFGHHYYYSRWYRPLWYYGYYPYSYYGYGDRFNSDVRSYVKYTRRLNMTIRPNVDGAKNLFEGKVESTGRSNKLTALMPHMVQALFTSFPGVSGTTVKVVIDLDKD</sequence>
<feature type="domain" description="DUF4136" evidence="1">
    <location>
        <begin position="47"/>
        <end position="205"/>
    </location>
</feature>
<name>A0A3B0SF98_9ZZZZ</name>
<gene>
    <name evidence="2" type="ORF">MNBD_ALPHA01-434</name>
</gene>
<accession>A0A3B0SF98</accession>
<organism evidence="2">
    <name type="scientific">hydrothermal vent metagenome</name>
    <dbReference type="NCBI Taxonomy" id="652676"/>
    <lineage>
        <taxon>unclassified sequences</taxon>
        <taxon>metagenomes</taxon>
        <taxon>ecological metagenomes</taxon>
    </lineage>
</organism>
<protein>
    <recommendedName>
        <fullName evidence="1">DUF4136 domain-containing protein</fullName>
    </recommendedName>
</protein>
<dbReference type="InterPro" id="IPR025411">
    <property type="entry name" value="DUF4136"/>
</dbReference>
<evidence type="ECO:0000259" key="1">
    <source>
        <dbReference type="Pfam" id="PF13590"/>
    </source>
</evidence>
<dbReference type="Pfam" id="PF13590">
    <property type="entry name" value="DUF4136"/>
    <property type="match status" value="1"/>
</dbReference>
<reference evidence="2" key="1">
    <citation type="submission" date="2018-06" db="EMBL/GenBank/DDBJ databases">
        <authorList>
            <person name="Zhirakovskaya E."/>
        </authorList>
    </citation>
    <scope>NUCLEOTIDE SEQUENCE</scope>
</reference>
<dbReference type="AlphaFoldDB" id="A0A3B0SF98"/>
<dbReference type="PROSITE" id="PS51257">
    <property type="entry name" value="PROKAR_LIPOPROTEIN"/>
    <property type="match status" value="1"/>
</dbReference>
<dbReference type="EMBL" id="UOEJ01000118">
    <property type="protein sequence ID" value="VAV99626.1"/>
    <property type="molecule type" value="Genomic_DNA"/>
</dbReference>